<evidence type="ECO:0000313" key="3">
    <source>
        <dbReference type="EMBL" id="MBB6094250.1"/>
    </source>
</evidence>
<dbReference type="InterPro" id="IPR058548">
    <property type="entry name" value="MlaB-like_STAS"/>
</dbReference>
<gene>
    <name evidence="3" type="ORF">HNQ60_003131</name>
</gene>
<feature type="compositionally biased region" description="Polar residues" evidence="1">
    <location>
        <begin position="1"/>
        <end position="10"/>
    </location>
</feature>
<organism evidence="3 4">
    <name type="scientific">Povalibacter uvarum</name>
    <dbReference type="NCBI Taxonomy" id="732238"/>
    <lineage>
        <taxon>Bacteria</taxon>
        <taxon>Pseudomonadati</taxon>
        <taxon>Pseudomonadota</taxon>
        <taxon>Gammaproteobacteria</taxon>
        <taxon>Steroidobacterales</taxon>
        <taxon>Steroidobacteraceae</taxon>
        <taxon>Povalibacter</taxon>
    </lineage>
</organism>
<proteinExistence type="predicted"/>
<sequence length="148" mass="15366">MKTTTRSTAKGQKRKRSAADASAPVDAESVVAVAAVTAEEPVQEAATVKAGGAASVTLAANCSIKEVAALRESLCAVLDSQEPVSIDASAVERIDTATLQLLYAFVRDRFAADREVVWQGVTGQLSEAARLLGVRDLLNLPAVSELAA</sequence>
<keyword evidence="4" id="KW-1185">Reference proteome</keyword>
<dbReference type="PROSITE" id="PS50801">
    <property type="entry name" value="STAS"/>
    <property type="match status" value="1"/>
</dbReference>
<evidence type="ECO:0000259" key="2">
    <source>
        <dbReference type="PROSITE" id="PS50801"/>
    </source>
</evidence>
<dbReference type="PANTHER" id="PTHR35849">
    <property type="entry name" value="BLR2341 PROTEIN"/>
    <property type="match status" value="1"/>
</dbReference>
<evidence type="ECO:0000313" key="4">
    <source>
        <dbReference type="Proteomes" id="UP000588068"/>
    </source>
</evidence>
<feature type="region of interest" description="Disordered" evidence="1">
    <location>
        <begin position="1"/>
        <end position="25"/>
    </location>
</feature>
<dbReference type="InterPro" id="IPR036513">
    <property type="entry name" value="STAS_dom_sf"/>
</dbReference>
<protein>
    <submittedName>
        <fullName evidence="3">ABC-type transporter Mla MlaB component</fullName>
    </submittedName>
</protein>
<reference evidence="3 4" key="1">
    <citation type="submission" date="2020-08" db="EMBL/GenBank/DDBJ databases">
        <title>Genomic Encyclopedia of Type Strains, Phase IV (KMG-IV): sequencing the most valuable type-strain genomes for metagenomic binning, comparative biology and taxonomic classification.</title>
        <authorList>
            <person name="Goeker M."/>
        </authorList>
    </citation>
    <scope>NUCLEOTIDE SEQUENCE [LARGE SCALE GENOMIC DNA]</scope>
    <source>
        <strain evidence="3 4">DSM 26723</strain>
    </source>
</reference>
<dbReference type="Gene3D" id="3.30.750.24">
    <property type="entry name" value="STAS domain"/>
    <property type="match status" value="1"/>
</dbReference>
<dbReference type="Proteomes" id="UP000588068">
    <property type="component" value="Unassembled WGS sequence"/>
</dbReference>
<dbReference type="Pfam" id="PF13466">
    <property type="entry name" value="STAS_2"/>
    <property type="match status" value="1"/>
</dbReference>
<dbReference type="PANTHER" id="PTHR35849:SF2">
    <property type="entry name" value="BLR2341 PROTEIN"/>
    <property type="match status" value="1"/>
</dbReference>
<dbReference type="RefSeq" id="WP_184333357.1">
    <property type="nucleotide sequence ID" value="NZ_JACHHZ010000003.1"/>
</dbReference>
<accession>A0A841HPT5</accession>
<feature type="domain" description="STAS" evidence="2">
    <location>
        <begin position="43"/>
        <end position="148"/>
    </location>
</feature>
<dbReference type="AlphaFoldDB" id="A0A841HPT5"/>
<comment type="caution">
    <text evidence="3">The sequence shown here is derived from an EMBL/GenBank/DDBJ whole genome shotgun (WGS) entry which is preliminary data.</text>
</comment>
<dbReference type="InterPro" id="IPR052746">
    <property type="entry name" value="MlaB_ABC_Transporter"/>
</dbReference>
<dbReference type="EMBL" id="JACHHZ010000003">
    <property type="protein sequence ID" value="MBB6094250.1"/>
    <property type="molecule type" value="Genomic_DNA"/>
</dbReference>
<evidence type="ECO:0000256" key="1">
    <source>
        <dbReference type="SAM" id="MobiDB-lite"/>
    </source>
</evidence>
<dbReference type="InterPro" id="IPR002645">
    <property type="entry name" value="STAS_dom"/>
</dbReference>
<dbReference type="SUPFAM" id="SSF52091">
    <property type="entry name" value="SpoIIaa-like"/>
    <property type="match status" value="1"/>
</dbReference>
<name>A0A841HPT5_9GAMM</name>